<protein>
    <submittedName>
        <fullName evidence="5">Trans-acting positive regulator</fullName>
    </submittedName>
</protein>
<evidence type="ECO:0000313" key="7">
    <source>
        <dbReference type="Proteomes" id="UP000269148"/>
    </source>
</evidence>
<keyword evidence="1" id="KW-0805">Transcription regulation</keyword>
<dbReference type="InterPro" id="IPR036388">
    <property type="entry name" value="WH-like_DNA-bd_sf"/>
</dbReference>
<evidence type="ECO:0000256" key="1">
    <source>
        <dbReference type="ARBA" id="ARBA00023015"/>
    </source>
</evidence>
<evidence type="ECO:0000313" key="6">
    <source>
        <dbReference type="Proteomes" id="UP000025245"/>
    </source>
</evidence>
<dbReference type="AlphaFoldDB" id="A0A1J0N0J4"/>
<dbReference type="PANTHER" id="PTHR30185">
    <property type="entry name" value="CRYPTIC BETA-GLUCOSIDE BGL OPERON ANTITERMINATOR"/>
    <property type="match status" value="1"/>
</dbReference>
<accession>A0A1J0N0J4</accession>
<sequence length="490" mass="57813">MKIDDLMDKERRIQYQILLTLYRSKGSLPLKQVMQSTAISKVTLLKYLEHLVDLLQEHAIPCSLSWTTDEIILEESGNFMWEDLISVFIRDSLSYQILLYLSKHEHFAITALSQELMVSEATLNRQLVVLNNYLEEFQLSISQGRQVGHELQWRYFYYQLFCLTLTESEKQMMFEEENQHHLVKLVERLLGKELDVPNLQKLSLWFAISQNRFSFHNEKTLFEHIDHNTMEQNGFYKRLNQLLLHYFSRFALEFDGFESKSLFAFLVTNPILPRSSMSYILGFGGPISDKISEALWLMKKAEVLTVRTKEDIIYGLGLFFSRAYFFKGIILDGHQELTSLQHLIPKEEKTRIDLVVQHLMMQLEDRSLYQSDFAQFLNYHLLQLLIFSLERHHKPLRVALALGPDSVEKAIAELTIRKYLKNNRHFHFEPYRAEIPYDCIVSCQRQELRTCLPSFHLKHFSSSYELQALEGFLKKVLEEKIALEDTMEQD</sequence>
<gene>
    <name evidence="5" type="ORF">DIY07_08055</name>
    <name evidence="4" type="ORF">DQ08_07925</name>
</gene>
<reference evidence="4 6" key="1">
    <citation type="journal article" date="2014" name="Genome Announc.">
        <title>Complete Genome Sequence of a Virulent Strain, Streptococcus iniae ISET0901, Isolated from Diseased Tilapia.</title>
        <authorList>
            <person name="Pridgeon J.W."/>
            <person name="Zhang D."/>
            <person name="Zhang L."/>
        </authorList>
    </citation>
    <scope>NUCLEOTIDE SEQUENCE [LARGE SCALE GENOMIC DNA]</scope>
    <source>
        <strain evidence="4 6">ISET0901</strain>
    </source>
</reference>
<name>A0A1J0N0J4_STRIN</name>
<proteinExistence type="predicted"/>
<dbReference type="STRING" id="1346.BMF34_07945"/>
<dbReference type="EMBL" id="QLQD01000074">
    <property type="protein sequence ID" value="RLU55494.1"/>
    <property type="molecule type" value="Genomic_DNA"/>
</dbReference>
<reference evidence="5 7" key="2">
    <citation type="submission" date="2018-06" db="EMBL/GenBank/DDBJ databases">
        <title>Mutators as drivers of adaptation in pathogenic bacteria and a risk factor for host jumps and vaccine escape.</title>
        <authorList>
            <person name="Barnes A.C."/>
            <person name="Silayeva O."/>
        </authorList>
    </citation>
    <scope>NUCLEOTIDE SEQUENCE [LARGE SCALE GENOMIC DNA]</scope>
    <source>
        <strain evidence="5 7">QMA0445</strain>
    </source>
</reference>
<dbReference type="GeneID" id="35766410"/>
<dbReference type="InterPro" id="IPR007737">
    <property type="entry name" value="Mga_HTH"/>
</dbReference>
<dbReference type="OrthoDB" id="2192016at2"/>
<dbReference type="Proteomes" id="UP000025245">
    <property type="component" value="Chromosome"/>
</dbReference>
<dbReference type="EMBL" id="CP007586">
    <property type="protein sequence ID" value="AHY16372.1"/>
    <property type="molecule type" value="Genomic_DNA"/>
</dbReference>
<dbReference type="InterPro" id="IPR050661">
    <property type="entry name" value="BglG_antiterminators"/>
</dbReference>
<dbReference type="Proteomes" id="UP000269148">
    <property type="component" value="Unassembled WGS sequence"/>
</dbReference>
<dbReference type="eggNOG" id="COG3711">
    <property type="taxonomic scope" value="Bacteria"/>
</dbReference>
<dbReference type="SMR" id="A0A1J0N0J4"/>
<dbReference type="PANTHER" id="PTHR30185:SF18">
    <property type="entry name" value="TRANSCRIPTIONAL REGULATOR MTLR"/>
    <property type="match status" value="1"/>
</dbReference>
<evidence type="ECO:0000259" key="3">
    <source>
        <dbReference type="Pfam" id="PF05043"/>
    </source>
</evidence>
<dbReference type="RefSeq" id="WP_003101842.1">
    <property type="nucleotide sequence ID" value="NZ_CP010783.1"/>
</dbReference>
<evidence type="ECO:0000256" key="2">
    <source>
        <dbReference type="ARBA" id="ARBA00023163"/>
    </source>
</evidence>
<dbReference type="KEGG" id="siq:DQ08_07925"/>
<dbReference type="KEGG" id="siz:SI82_08035"/>
<keyword evidence="6" id="KW-1185">Reference proteome</keyword>
<dbReference type="Pfam" id="PF05043">
    <property type="entry name" value="Mga"/>
    <property type="match status" value="1"/>
</dbReference>
<dbReference type="Gene3D" id="1.10.10.10">
    <property type="entry name" value="Winged helix-like DNA-binding domain superfamily/Winged helix DNA-binding domain"/>
    <property type="match status" value="1"/>
</dbReference>
<evidence type="ECO:0000313" key="4">
    <source>
        <dbReference type="EMBL" id="AHY16372.1"/>
    </source>
</evidence>
<keyword evidence="2" id="KW-0804">Transcription</keyword>
<dbReference type="KEGG" id="sio:DW64_07910"/>
<feature type="domain" description="Mga helix-turn-helix" evidence="3">
    <location>
        <begin position="79"/>
        <end position="161"/>
    </location>
</feature>
<organism evidence="5 7">
    <name type="scientific">Streptococcus iniae</name>
    <name type="common">Streptococcus shiloi</name>
    <dbReference type="NCBI Taxonomy" id="1346"/>
    <lineage>
        <taxon>Bacteria</taxon>
        <taxon>Bacillati</taxon>
        <taxon>Bacillota</taxon>
        <taxon>Bacilli</taxon>
        <taxon>Lactobacillales</taxon>
        <taxon>Streptococcaceae</taxon>
        <taxon>Streptococcus</taxon>
    </lineage>
</organism>
<evidence type="ECO:0000313" key="5">
    <source>
        <dbReference type="EMBL" id="RLU55494.1"/>
    </source>
</evidence>